<dbReference type="Proteomes" id="UP000181901">
    <property type="component" value="Unassembled WGS sequence"/>
</dbReference>
<comment type="caution">
    <text evidence="4">The sequence shown here is derived from an EMBL/GenBank/DDBJ whole genome shotgun (WGS) entry which is preliminary data.</text>
</comment>
<name>A0A1J5MV77_9BACT</name>
<keyword evidence="5" id="KW-1185">Reference proteome</keyword>
<dbReference type="AlphaFoldDB" id="A0A1J5MV77"/>
<evidence type="ECO:0000313" key="5">
    <source>
        <dbReference type="Proteomes" id="UP000181901"/>
    </source>
</evidence>
<dbReference type="Pfam" id="PF03061">
    <property type="entry name" value="4HBT"/>
    <property type="match status" value="1"/>
</dbReference>
<dbReference type="GO" id="GO:0047617">
    <property type="term" value="F:fatty acyl-CoA hydrolase activity"/>
    <property type="evidence" value="ECO:0007669"/>
    <property type="project" value="InterPro"/>
</dbReference>
<feature type="domain" description="Thioesterase" evidence="3">
    <location>
        <begin position="50"/>
        <end position="124"/>
    </location>
</feature>
<gene>
    <name evidence="4" type="ORF">BerOc1_01649</name>
</gene>
<dbReference type="InterPro" id="IPR039298">
    <property type="entry name" value="ACOT13"/>
</dbReference>
<accession>A0A1J5MV77</accession>
<dbReference type="PANTHER" id="PTHR21660">
    <property type="entry name" value="THIOESTERASE SUPERFAMILY MEMBER-RELATED"/>
    <property type="match status" value="1"/>
</dbReference>
<comment type="similarity">
    <text evidence="1">Belongs to the thioesterase PaaI family.</text>
</comment>
<keyword evidence="2" id="KW-0378">Hydrolase</keyword>
<dbReference type="InterPro" id="IPR006683">
    <property type="entry name" value="Thioestr_dom"/>
</dbReference>
<protein>
    <recommendedName>
        <fullName evidence="3">Thioesterase domain-containing protein</fullName>
    </recommendedName>
</protein>
<dbReference type="RefSeq" id="WP_071545215.1">
    <property type="nucleotide sequence ID" value="NZ_LKAQ01000004.1"/>
</dbReference>
<dbReference type="NCBIfam" id="TIGR00369">
    <property type="entry name" value="unchar_dom_1"/>
    <property type="match status" value="1"/>
</dbReference>
<sequence length="136" mass="14423">MPQSYLDEVRQPGQTVNNLFAFLGIVVDTLEPDRAVLRLPFRPALTQGAGVVAGGVLATLLDETMAHAVLGGNQPGERTTTVDLSVSYLRAVKPGSDLSCEARVIKRGGRVLFVEATASSDNREVARATASFLLLA</sequence>
<dbReference type="OrthoDB" id="5297685at2"/>
<dbReference type="InterPro" id="IPR003736">
    <property type="entry name" value="PAAI_dom"/>
</dbReference>
<evidence type="ECO:0000259" key="3">
    <source>
        <dbReference type="Pfam" id="PF03061"/>
    </source>
</evidence>
<dbReference type="InterPro" id="IPR029069">
    <property type="entry name" value="HotDog_dom_sf"/>
</dbReference>
<evidence type="ECO:0000256" key="1">
    <source>
        <dbReference type="ARBA" id="ARBA00008324"/>
    </source>
</evidence>
<dbReference type="CDD" id="cd03443">
    <property type="entry name" value="PaaI_thioesterase"/>
    <property type="match status" value="1"/>
</dbReference>
<organism evidence="4 5">
    <name type="scientific">Pseudodesulfovibrio hydrargyri</name>
    <dbReference type="NCBI Taxonomy" id="2125990"/>
    <lineage>
        <taxon>Bacteria</taxon>
        <taxon>Pseudomonadati</taxon>
        <taxon>Thermodesulfobacteriota</taxon>
        <taxon>Desulfovibrionia</taxon>
        <taxon>Desulfovibrionales</taxon>
        <taxon>Desulfovibrionaceae</taxon>
    </lineage>
</organism>
<proteinExistence type="inferred from homology"/>
<dbReference type="PANTHER" id="PTHR21660:SF1">
    <property type="entry name" value="ACYL-COENZYME A THIOESTERASE 13"/>
    <property type="match status" value="1"/>
</dbReference>
<dbReference type="SUPFAM" id="SSF54637">
    <property type="entry name" value="Thioesterase/thiol ester dehydrase-isomerase"/>
    <property type="match status" value="1"/>
</dbReference>
<evidence type="ECO:0000313" key="4">
    <source>
        <dbReference type="EMBL" id="OIQ49724.1"/>
    </source>
</evidence>
<dbReference type="EMBL" id="LKAQ01000004">
    <property type="protein sequence ID" value="OIQ49724.1"/>
    <property type="molecule type" value="Genomic_DNA"/>
</dbReference>
<reference evidence="4 5" key="1">
    <citation type="submission" date="2015-09" db="EMBL/GenBank/DDBJ databases">
        <title>Genome of Desulfovibrio dechloracetivorans BerOc1, a mercury methylating strain isolated from highly hydrocarbons and metals contaminated coastal sediments.</title>
        <authorList>
            <person name="Goni Urriza M."/>
            <person name="Gassie C."/>
            <person name="Bouchez O."/>
            <person name="Klopp C."/>
            <person name="Ranchou-Peyruse A."/>
            <person name="Remy G."/>
        </authorList>
    </citation>
    <scope>NUCLEOTIDE SEQUENCE [LARGE SCALE GENOMIC DNA]</scope>
    <source>
        <strain evidence="4 5">BerOc1</strain>
    </source>
</reference>
<evidence type="ECO:0000256" key="2">
    <source>
        <dbReference type="ARBA" id="ARBA00022801"/>
    </source>
</evidence>
<dbReference type="Gene3D" id="3.10.129.10">
    <property type="entry name" value="Hotdog Thioesterase"/>
    <property type="match status" value="1"/>
</dbReference>